<organism evidence="1">
    <name type="scientific">Sylvanvirus sp</name>
    <dbReference type="NCBI Taxonomy" id="2487774"/>
    <lineage>
        <taxon>Viruses</taxon>
    </lineage>
</organism>
<gene>
    <name evidence="1" type="ORF">Sylvanvirus1_86</name>
</gene>
<name>A0A3G5AH66_9VIRU</name>
<proteinExistence type="predicted"/>
<protein>
    <submittedName>
        <fullName evidence="1">Uncharacterized protein</fullName>
    </submittedName>
</protein>
<sequence length="243" mass="28451">MSKAAPISSQPASYLAYLDMFDRTERCIEELIDESRLFADMDEKNTSLNVCSSSIYKICDLFQALCKRIIRRGNNGDYCSNEKRLTIEIENIKKWARSIQIRIDRCVDTVFSDTDLHVKQQESTAPCVYILRYCGALNELFCERRISWSEFVTLTTFHHSCHSSIVQAWKRSYPIVSTWTENKDKNLIEYLKAEFLRTMLEGGVCNHADYKEEQNPIQKEDKKEDKLLEYEELNPRHMNCVIS</sequence>
<evidence type="ECO:0000313" key="1">
    <source>
        <dbReference type="EMBL" id="AYV86490.1"/>
    </source>
</evidence>
<reference evidence="1" key="1">
    <citation type="submission" date="2018-10" db="EMBL/GenBank/DDBJ databases">
        <title>Hidden diversity of soil giant viruses.</title>
        <authorList>
            <person name="Schulz F."/>
            <person name="Alteio L."/>
            <person name="Goudeau D."/>
            <person name="Ryan E.M."/>
            <person name="Malmstrom R.R."/>
            <person name="Blanchard J."/>
            <person name="Woyke T."/>
        </authorList>
    </citation>
    <scope>NUCLEOTIDE SEQUENCE</scope>
    <source>
        <strain evidence="1">SYV1</strain>
    </source>
</reference>
<dbReference type="EMBL" id="MK072507">
    <property type="protein sequence ID" value="AYV86490.1"/>
    <property type="molecule type" value="Genomic_DNA"/>
</dbReference>
<accession>A0A3G5AH66</accession>